<accession>A0A0H5QGI2</accession>
<protein>
    <submittedName>
        <fullName evidence="2">Uncharacterized protein</fullName>
    </submittedName>
</protein>
<evidence type="ECO:0000256" key="1">
    <source>
        <dbReference type="SAM" id="Coils"/>
    </source>
</evidence>
<name>A0A0H5QGI2_9EUKA</name>
<dbReference type="EMBL" id="HACM01000265">
    <property type="protein sequence ID" value="CRZ00707.1"/>
    <property type="molecule type" value="Transcribed_RNA"/>
</dbReference>
<reference evidence="2" key="1">
    <citation type="submission" date="2015-04" db="EMBL/GenBank/DDBJ databases">
        <title>The genome sequence of the plant pathogenic Rhizarian Plasmodiophora brassicae reveals insights in its biotrophic life cycle and the origin of chitin synthesis.</title>
        <authorList>
            <person name="Schwelm A."/>
            <person name="Fogelqvist J."/>
            <person name="Knaust A."/>
            <person name="Julke S."/>
            <person name="Lilja T."/>
            <person name="Dhandapani V."/>
            <person name="Bonilla-Rosso G."/>
            <person name="Karlsson M."/>
            <person name="Shevchenko A."/>
            <person name="Choi S.R."/>
            <person name="Kim H.G."/>
            <person name="Park J.Y."/>
            <person name="Lim Y.P."/>
            <person name="Ludwig-Muller J."/>
            <person name="Dixelius C."/>
        </authorList>
    </citation>
    <scope>NUCLEOTIDE SEQUENCE</scope>
    <source>
        <tissue evidence="2">Potato root galls</tissue>
    </source>
</reference>
<keyword evidence="1" id="KW-0175">Coiled coil</keyword>
<evidence type="ECO:0000313" key="2">
    <source>
        <dbReference type="EMBL" id="CRZ00707.1"/>
    </source>
</evidence>
<proteinExistence type="predicted"/>
<organism evidence="2">
    <name type="scientific">Spongospora subterranea</name>
    <dbReference type="NCBI Taxonomy" id="70186"/>
    <lineage>
        <taxon>Eukaryota</taxon>
        <taxon>Sar</taxon>
        <taxon>Rhizaria</taxon>
        <taxon>Endomyxa</taxon>
        <taxon>Phytomyxea</taxon>
        <taxon>Plasmodiophorida</taxon>
        <taxon>Plasmodiophoridae</taxon>
        <taxon>Spongospora</taxon>
    </lineage>
</organism>
<feature type="coiled-coil region" evidence="1">
    <location>
        <begin position="33"/>
        <end position="67"/>
    </location>
</feature>
<sequence length="116" mass="13698">MNFSEMFRVRFQGYRPESLSRDTKTRMESVLTKRLAAAERAKKLKKLQELEAQAESEKDTLNQGTAHPCRISLCVPRFEGNVELIPSWSRNVPPRQRSRQCCWNHFRRHSDRIISH</sequence>
<dbReference type="AlphaFoldDB" id="A0A0H5QGI2"/>